<dbReference type="GeneID" id="6007248"/>
<name>A8N7K1_COPC7</name>
<evidence type="ECO:0000313" key="2">
    <source>
        <dbReference type="EMBL" id="EAU90871.2"/>
    </source>
</evidence>
<reference evidence="2 3" key="1">
    <citation type="journal article" date="2010" name="Proc. Natl. Acad. Sci. U.S.A.">
        <title>Insights into evolution of multicellular fungi from the assembled chromosomes of the mushroom Coprinopsis cinerea (Coprinus cinereus).</title>
        <authorList>
            <person name="Stajich J.E."/>
            <person name="Wilke S.K."/>
            <person name="Ahren D."/>
            <person name="Au C.H."/>
            <person name="Birren B.W."/>
            <person name="Borodovsky M."/>
            <person name="Burns C."/>
            <person name="Canback B."/>
            <person name="Casselton L.A."/>
            <person name="Cheng C.K."/>
            <person name="Deng J."/>
            <person name="Dietrich F.S."/>
            <person name="Fargo D.C."/>
            <person name="Farman M.L."/>
            <person name="Gathman A.C."/>
            <person name="Goldberg J."/>
            <person name="Guigo R."/>
            <person name="Hoegger P.J."/>
            <person name="Hooker J.B."/>
            <person name="Huggins A."/>
            <person name="James T.Y."/>
            <person name="Kamada T."/>
            <person name="Kilaru S."/>
            <person name="Kodira C."/>
            <person name="Kues U."/>
            <person name="Kupfer D."/>
            <person name="Kwan H.S."/>
            <person name="Lomsadze A."/>
            <person name="Li W."/>
            <person name="Lilly W.W."/>
            <person name="Ma L.J."/>
            <person name="Mackey A.J."/>
            <person name="Manning G."/>
            <person name="Martin F."/>
            <person name="Muraguchi H."/>
            <person name="Natvig D.O."/>
            <person name="Palmerini H."/>
            <person name="Ramesh M.A."/>
            <person name="Rehmeyer C.J."/>
            <person name="Roe B.A."/>
            <person name="Shenoy N."/>
            <person name="Stanke M."/>
            <person name="Ter-Hovhannisyan V."/>
            <person name="Tunlid A."/>
            <person name="Velagapudi R."/>
            <person name="Vision T.J."/>
            <person name="Zeng Q."/>
            <person name="Zolan M.E."/>
            <person name="Pukkila P.J."/>
        </authorList>
    </citation>
    <scope>NUCLEOTIDE SEQUENCE [LARGE SCALE GENOMIC DNA]</scope>
    <source>
        <strain evidence="3">Okayama-7 / 130 / ATCC MYA-4618 / FGSC 9003</strain>
    </source>
</reference>
<evidence type="ECO:0000313" key="3">
    <source>
        <dbReference type="Proteomes" id="UP000001861"/>
    </source>
</evidence>
<feature type="region of interest" description="Disordered" evidence="1">
    <location>
        <begin position="1"/>
        <end position="25"/>
    </location>
</feature>
<dbReference type="OrthoDB" id="3263285at2759"/>
<dbReference type="RefSeq" id="XP_001830807.2">
    <property type="nucleotide sequence ID" value="XM_001830755.2"/>
</dbReference>
<dbReference type="HOGENOM" id="CLU_1161066_0_0_1"/>
<proteinExistence type="predicted"/>
<organism evidence="2 3">
    <name type="scientific">Coprinopsis cinerea (strain Okayama-7 / 130 / ATCC MYA-4618 / FGSC 9003)</name>
    <name type="common">Inky cap fungus</name>
    <name type="synonym">Hormographiella aspergillata</name>
    <dbReference type="NCBI Taxonomy" id="240176"/>
    <lineage>
        <taxon>Eukaryota</taxon>
        <taxon>Fungi</taxon>
        <taxon>Dikarya</taxon>
        <taxon>Basidiomycota</taxon>
        <taxon>Agaricomycotina</taxon>
        <taxon>Agaricomycetes</taxon>
        <taxon>Agaricomycetidae</taxon>
        <taxon>Agaricales</taxon>
        <taxon>Agaricineae</taxon>
        <taxon>Psathyrellaceae</taxon>
        <taxon>Coprinopsis</taxon>
    </lineage>
</organism>
<evidence type="ECO:0000256" key="1">
    <source>
        <dbReference type="SAM" id="MobiDB-lite"/>
    </source>
</evidence>
<dbReference type="EMBL" id="AACS02000003">
    <property type="protein sequence ID" value="EAU90871.2"/>
    <property type="molecule type" value="Genomic_DNA"/>
</dbReference>
<keyword evidence="3" id="KW-1185">Reference proteome</keyword>
<dbReference type="OMA" id="YSCASQF"/>
<dbReference type="AlphaFoldDB" id="A8N7K1"/>
<accession>A8N7K1</accession>
<feature type="region of interest" description="Disordered" evidence="1">
    <location>
        <begin position="91"/>
        <end position="113"/>
    </location>
</feature>
<dbReference type="VEuPathDB" id="FungiDB:CC1G_02258"/>
<dbReference type="Proteomes" id="UP000001861">
    <property type="component" value="Unassembled WGS sequence"/>
</dbReference>
<gene>
    <name evidence="2" type="ORF">CC1G_02258</name>
</gene>
<dbReference type="KEGG" id="cci:CC1G_02258"/>
<protein>
    <submittedName>
        <fullName evidence="2">Uncharacterized protein</fullName>
    </submittedName>
</protein>
<dbReference type="InParanoid" id="A8N7K1"/>
<comment type="caution">
    <text evidence="2">The sequence shown here is derived from an EMBL/GenBank/DDBJ whole genome shotgun (WGS) entry which is preliminary data.</text>
</comment>
<sequence>MSSEVKSPKPTWSERMKAAKLSEQPSANGLTNLLSLYHRSKESTACRSLELPPLPPRASGYPTACLSRNEVEEFLPPLLKRGWRIEFGKQQEGNADPEDCGCSAPESMKSTGDAPPPPYLVKRFLFHDKLAKAKIFLEDVKVISNIGENHHFDDYLVLPSEDGSSSELTLYVQTHSGKKPARPSSSDIEWIETPGLTIRDVRYAILLEHLYISHFSDPSQLPAFENTAGLSSEVIEKLL</sequence>